<evidence type="ECO:0008006" key="4">
    <source>
        <dbReference type="Google" id="ProtNLM"/>
    </source>
</evidence>
<keyword evidence="1" id="KW-1133">Transmembrane helix</keyword>
<organism evidence="2 3">
    <name type="scientific">Sphaerisporangium flaviroseum</name>
    <dbReference type="NCBI Taxonomy" id="509199"/>
    <lineage>
        <taxon>Bacteria</taxon>
        <taxon>Bacillati</taxon>
        <taxon>Actinomycetota</taxon>
        <taxon>Actinomycetes</taxon>
        <taxon>Streptosporangiales</taxon>
        <taxon>Streptosporangiaceae</taxon>
        <taxon>Sphaerisporangium</taxon>
    </lineage>
</organism>
<accession>A0ABP7HHC6</accession>
<feature type="transmembrane region" description="Helical" evidence="1">
    <location>
        <begin position="47"/>
        <end position="70"/>
    </location>
</feature>
<feature type="transmembrane region" description="Helical" evidence="1">
    <location>
        <begin position="16"/>
        <end position="35"/>
    </location>
</feature>
<evidence type="ECO:0000313" key="2">
    <source>
        <dbReference type="EMBL" id="GAA3794818.1"/>
    </source>
</evidence>
<keyword evidence="1" id="KW-0472">Membrane</keyword>
<comment type="caution">
    <text evidence="2">The sequence shown here is derived from an EMBL/GenBank/DDBJ whole genome shotgun (WGS) entry which is preliminary data.</text>
</comment>
<dbReference type="EMBL" id="BAAAZR010000001">
    <property type="protein sequence ID" value="GAA3794818.1"/>
    <property type="molecule type" value="Genomic_DNA"/>
</dbReference>
<sequence length="106" mass="11689">MTSDPSDANGPNYKPIAFILILLSTILMVMPVRRIVIEVSEFGLRQFIVPVLIAIGLPMLGALVGAFLRFRGPGGRLFGITLGIFIAGLLLMALLAYWWFYSLTNF</sequence>
<dbReference type="Proteomes" id="UP001500888">
    <property type="component" value="Unassembled WGS sequence"/>
</dbReference>
<keyword evidence="1" id="KW-0812">Transmembrane</keyword>
<keyword evidence="3" id="KW-1185">Reference proteome</keyword>
<gene>
    <name evidence="2" type="ORF">GCM10022226_12730</name>
</gene>
<evidence type="ECO:0000313" key="3">
    <source>
        <dbReference type="Proteomes" id="UP001500888"/>
    </source>
</evidence>
<name>A0ABP7HHC6_9ACTN</name>
<proteinExistence type="predicted"/>
<protein>
    <recommendedName>
        <fullName evidence="4">DUF4190 domain-containing protein</fullName>
    </recommendedName>
</protein>
<feature type="transmembrane region" description="Helical" evidence="1">
    <location>
        <begin position="77"/>
        <end position="100"/>
    </location>
</feature>
<dbReference type="RefSeq" id="WP_344935309.1">
    <property type="nucleotide sequence ID" value="NZ_BAAAZR010000001.1"/>
</dbReference>
<evidence type="ECO:0000256" key="1">
    <source>
        <dbReference type="SAM" id="Phobius"/>
    </source>
</evidence>
<reference evidence="3" key="1">
    <citation type="journal article" date="2019" name="Int. J. Syst. Evol. Microbiol.">
        <title>The Global Catalogue of Microorganisms (GCM) 10K type strain sequencing project: providing services to taxonomists for standard genome sequencing and annotation.</title>
        <authorList>
            <consortium name="The Broad Institute Genomics Platform"/>
            <consortium name="The Broad Institute Genome Sequencing Center for Infectious Disease"/>
            <person name="Wu L."/>
            <person name="Ma J."/>
        </authorList>
    </citation>
    <scope>NUCLEOTIDE SEQUENCE [LARGE SCALE GENOMIC DNA]</scope>
    <source>
        <strain evidence="3">JCM 16908</strain>
    </source>
</reference>